<dbReference type="Proteomes" id="UP000762676">
    <property type="component" value="Unassembled WGS sequence"/>
</dbReference>
<dbReference type="EMBL" id="BMAT01013647">
    <property type="protein sequence ID" value="GFS17303.1"/>
    <property type="molecule type" value="Genomic_DNA"/>
</dbReference>
<dbReference type="Pfam" id="PF00112">
    <property type="entry name" value="Peptidase_C1"/>
    <property type="match status" value="1"/>
</dbReference>
<dbReference type="Gene3D" id="3.90.70.10">
    <property type="entry name" value="Cysteine proteinases"/>
    <property type="match status" value="1"/>
</dbReference>
<feature type="non-terminal residue" evidence="2">
    <location>
        <position position="1"/>
    </location>
</feature>
<evidence type="ECO:0000313" key="3">
    <source>
        <dbReference type="Proteomes" id="UP000762676"/>
    </source>
</evidence>
<sequence>TCDPYEIPPRQKSSLNRYENVMVPTPKCTKKCQPGYPKTWEEDKHYGQTSYGVKGVETIMKELVTKGSVTAAFRVYSDFMDYQS</sequence>
<feature type="non-terminal residue" evidence="2">
    <location>
        <position position="84"/>
    </location>
</feature>
<name>A0AAV4J6N9_9GAST</name>
<organism evidence="2 3">
    <name type="scientific">Elysia marginata</name>
    <dbReference type="NCBI Taxonomy" id="1093978"/>
    <lineage>
        <taxon>Eukaryota</taxon>
        <taxon>Metazoa</taxon>
        <taxon>Spiralia</taxon>
        <taxon>Lophotrochozoa</taxon>
        <taxon>Mollusca</taxon>
        <taxon>Gastropoda</taxon>
        <taxon>Heterobranchia</taxon>
        <taxon>Euthyneura</taxon>
        <taxon>Panpulmonata</taxon>
        <taxon>Sacoglossa</taxon>
        <taxon>Placobranchoidea</taxon>
        <taxon>Plakobranchidae</taxon>
        <taxon>Elysia</taxon>
    </lineage>
</organism>
<reference evidence="2 3" key="1">
    <citation type="journal article" date="2021" name="Elife">
        <title>Chloroplast acquisition without the gene transfer in kleptoplastic sea slugs, Plakobranchus ocellatus.</title>
        <authorList>
            <person name="Maeda T."/>
            <person name="Takahashi S."/>
            <person name="Yoshida T."/>
            <person name="Shimamura S."/>
            <person name="Takaki Y."/>
            <person name="Nagai Y."/>
            <person name="Toyoda A."/>
            <person name="Suzuki Y."/>
            <person name="Arimoto A."/>
            <person name="Ishii H."/>
            <person name="Satoh N."/>
            <person name="Nishiyama T."/>
            <person name="Hasebe M."/>
            <person name="Maruyama T."/>
            <person name="Minagawa J."/>
            <person name="Obokata J."/>
            <person name="Shigenobu S."/>
        </authorList>
    </citation>
    <scope>NUCLEOTIDE SEQUENCE [LARGE SCALE GENOMIC DNA]</scope>
</reference>
<dbReference type="GO" id="GO:0008234">
    <property type="term" value="F:cysteine-type peptidase activity"/>
    <property type="evidence" value="ECO:0007669"/>
    <property type="project" value="InterPro"/>
</dbReference>
<proteinExistence type="predicted"/>
<dbReference type="AlphaFoldDB" id="A0AAV4J6N9"/>
<comment type="caution">
    <text evidence="2">The sequence shown here is derived from an EMBL/GenBank/DDBJ whole genome shotgun (WGS) entry which is preliminary data.</text>
</comment>
<evidence type="ECO:0000313" key="2">
    <source>
        <dbReference type="EMBL" id="GFS17303.1"/>
    </source>
</evidence>
<dbReference type="SUPFAM" id="SSF54001">
    <property type="entry name" value="Cysteine proteinases"/>
    <property type="match status" value="1"/>
</dbReference>
<evidence type="ECO:0000259" key="1">
    <source>
        <dbReference type="Pfam" id="PF00112"/>
    </source>
</evidence>
<feature type="domain" description="Peptidase C1A papain C-terminal" evidence="1">
    <location>
        <begin position="18"/>
        <end position="84"/>
    </location>
</feature>
<protein>
    <submittedName>
        <fullName evidence="2">Cathepsin B</fullName>
    </submittedName>
</protein>
<accession>A0AAV4J6N9</accession>
<dbReference type="InterPro" id="IPR038765">
    <property type="entry name" value="Papain-like_cys_pep_sf"/>
</dbReference>
<dbReference type="GO" id="GO:0006508">
    <property type="term" value="P:proteolysis"/>
    <property type="evidence" value="ECO:0007669"/>
    <property type="project" value="InterPro"/>
</dbReference>
<gene>
    <name evidence="2" type="ORF">ElyMa_006819200</name>
</gene>
<keyword evidence="3" id="KW-1185">Reference proteome</keyword>
<dbReference type="InterPro" id="IPR000668">
    <property type="entry name" value="Peptidase_C1A_C"/>
</dbReference>